<evidence type="ECO:0000256" key="1">
    <source>
        <dbReference type="SAM" id="MobiDB-lite"/>
    </source>
</evidence>
<dbReference type="AlphaFoldDB" id="A0A6J4VGS8"/>
<reference evidence="2" key="1">
    <citation type="submission" date="2020-02" db="EMBL/GenBank/DDBJ databases">
        <authorList>
            <person name="Meier V. D."/>
        </authorList>
    </citation>
    <scope>NUCLEOTIDE SEQUENCE</scope>
    <source>
        <strain evidence="2">AVDCRST_MAG19</strain>
    </source>
</reference>
<organism evidence="2">
    <name type="scientific">uncultured Thermomicrobiales bacterium</name>
    <dbReference type="NCBI Taxonomy" id="1645740"/>
    <lineage>
        <taxon>Bacteria</taxon>
        <taxon>Pseudomonadati</taxon>
        <taxon>Thermomicrobiota</taxon>
        <taxon>Thermomicrobia</taxon>
        <taxon>Thermomicrobiales</taxon>
        <taxon>environmental samples</taxon>
    </lineage>
</organism>
<feature type="region of interest" description="Disordered" evidence="1">
    <location>
        <begin position="1"/>
        <end position="52"/>
    </location>
</feature>
<proteinExistence type="predicted"/>
<accession>A0A6J4VGS8</accession>
<gene>
    <name evidence="2" type="ORF">AVDCRST_MAG19-3284</name>
</gene>
<name>A0A6J4VGS8_9BACT</name>
<sequence>DRRHRAAGPVGRRVRRPGRTGLCGPGGRGRSAAGRRRRPVGVAQAPSSSVAL</sequence>
<feature type="non-terminal residue" evidence="2">
    <location>
        <position position="1"/>
    </location>
</feature>
<evidence type="ECO:0000313" key="2">
    <source>
        <dbReference type="EMBL" id="CAA9575399.1"/>
    </source>
</evidence>
<feature type="compositionally biased region" description="Basic residues" evidence="1">
    <location>
        <begin position="1"/>
        <end position="18"/>
    </location>
</feature>
<feature type="non-terminal residue" evidence="2">
    <location>
        <position position="52"/>
    </location>
</feature>
<dbReference type="EMBL" id="CADCWL010000178">
    <property type="protein sequence ID" value="CAA9575399.1"/>
    <property type="molecule type" value="Genomic_DNA"/>
</dbReference>
<protein>
    <submittedName>
        <fullName evidence="2">Uncharacterized protein</fullName>
    </submittedName>
</protein>